<dbReference type="Pfam" id="PF13657">
    <property type="entry name" value="Couple_hipA"/>
    <property type="match status" value="1"/>
</dbReference>
<dbReference type="GeneID" id="93537501"/>
<sequence length="66" mass="7736">MKEFDSLKVMYHDRLVGRLTMGTNDTCLFQYEKEWLDSGFSISPLKLPLRLLNIDKRELANSLSKE</sequence>
<evidence type="ECO:0000313" key="3">
    <source>
        <dbReference type="Proteomes" id="UP000003112"/>
    </source>
</evidence>
<accession>E6KAK2</accession>
<feature type="domain" description="HipA N-terminal subdomain 1" evidence="1">
    <location>
        <begin position="7"/>
        <end position="61"/>
    </location>
</feature>
<organism evidence="2 3">
    <name type="scientific">Segatella buccae ATCC 33574</name>
    <dbReference type="NCBI Taxonomy" id="873513"/>
    <lineage>
        <taxon>Bacteria</taxon>
        <taxon>Pseudomonadati</taxon>
        <taxon>Bacteroidota</taxon>
        <taxon>Bacteroidia</taxon>
        <taxon>Bacteroidales</taxon>
        <taxon>Prevotellaceae</taxon>
        <taxon>Segatella</taxon>
    </lineage>
</organism>
<dbReference type="Proteomes" id="UP000003112">
    <property type="component" value="Unassembled WGS sequence"/>
</dbReference>
<keyword evidence="3" id="KW-1185">Reference proteome</keyword>
<dbReference type="AlphaFoldDB" id="E6KAK2"/>
<dbReference type="EMBL" id="AEPD01000048">
    <property type="protein sequence ID" value="EFU29426.1"/>
    <property type="molecule type" value="Genomic_DNA"/>
</dbReference>
<name>E6KAK2_9BACT</name>
<dbReference type="HOGENOM" id="CLU_2827559_0_0_10"/>
<gene>
    <name evidence="2" type="ORF">HMPREF6485_2607</name>
</gene>
<protein>
    <submittedName>
        <fullName evidence="2">Toxin-antitoxin system, toxin component, HipA family</fullName>
    </submittedName>
</protein>
<dbReference type="RefSeq" id="WP_004346769.1">
    <property type="nucleotide sequence ID" value="NZ_GL586311.1"/>
</dbReference>
<evidence type="ECO:0000313" key="2">
    <source>
        <dbReference type="EMBL" id="EFU29426.1"/>
    </source>
</evidence>
<reference evidence="2 3" key="1">
    <citation type="submission" date="2010-10" db="EMBL/GenBank/DDBJ databases">
        <authorList>
            <person name="Muzny D."/>
            <person name="Qin X."/>
            <person name="Deng J."/>
            <person name="Jiang H."/>
            <person name="Liu Y."/>
            <person name="Qu J."/>
            <person name="Song X.-Z."/>
            <person name="Zhang L."/>
            <person name="Thornton R."/>
            <person name="Coyle M."/>
            <person name="Francisco L."/>
            <person name="Jackson L."/>
            <person name="Javaid M."/>
            <person name="Korchina V."/>
            <person name="Kovar C."/>
            <person name="Mata R."/>
            <person name="Mathew T."/>
            <person name="Ngo R."/>
            <person name="Nguyen L."/>
            <person name="Nguyen N."/>
            <person name="Okwuonu G."/>
            <person name="Ongeri F."/>
            <person name="Pham C."/>
            <person name="Simmons D."/>
            <person name="Wilczek-Boney K."/>
            <person name="Hale W."/>
            <person name="Jakkamsetti A."/>
            <person name="Pham P."/>
            <person name="Ruth R."/>
            <person name="San Lucas F."/>
            <person name="Warren J."/>
            <person name="Zhang J."/>
            <person name="Zhao Z."/>
            <person name="Zhou C."/>
            <person name="Zhu D."/>
            <person name="Lee S."/>
            <person name="Bess C."/>
            <person name="Blankenburg K."/>
            <person name="Forbes L."/>
            <person name="Fu Q."/>
            <person name="Gubbala S."/>
            <person name="Hirani K."/>
            <person name="Jayaseelan J.C."/>
            <person name="Lara F."/>
            <person name="Munidasa M."/>
            <person name="Palculict T."/>
            <person name="Patil S."/>
            <person name="Pu L.-L."/>
            <person name="Saada N."/>
            <person name="Tang L."/>
            <person name="Weissenberger G."/>
            <person name="Zhu Y."/>
            <person name="Hemphill L."/>
            <person name="Shang Y."/>
            <person name="Youmans B."/>
            <person name="Ayvaz T."/>
            <person name="Ross M."/>
            <person name="Santibanez J."/>
            <person name="Aqrawi P."/>
            <person name="Gross S."/>
            <person name="Joshi V."/>
            <person name="Fowler G."/>
            <person name="Nazareth L."/>
            <person name="Reid J."/>
            <person name="Worley K."/>
            <person name="Petrosino J."/>
            <person name="Highlander S."/>
            <person name="Gibbs R."/>
        </authorList>
    </citation>
    <scope>NUCLEOTIDE SEQUENCE [LARGE SCALE GENOMIC DNA]</scope>
    <source>
        <strain evidence="2 3">ATCC 33574</strain>
    </source>
</reference>
<dbReference type="STRING" id="873513.HMPREF6485_2607"/>
<evidence type="ECO:0000259" key="1">
    <source>
        <dbReference type="Pfam" id="PF13657"/>
    </source>
</evidence>
<dbReference type="InterPro" id="IPR017508">
    <property type="entry name" value="HipA_N1"/>
</dbReference>
<proteinExistence type="predicted"/>
<comment type="caution">
    <text evidence="2">The sequence shown here is derived from an EMBL/GenBank/DDBJ whole genome shotgun (WGS) entry which is preliminary data.</text>
</comment>